<sequence>MGDSDSMSDDLPLLSRTPDAWGEAALRDTRALLSDHAYLEKKAASNALELLNRWPEPTPPADWTTTLAAIAHDEASHLASVLRLLARRGGRLDRTHRNPYANALRALVRKGSGNEELADRLLISALIEARSCERFEVLARASAEGDRELSRFFRRLGASEMGHYRVFLHLAGHAVGPGAVEARWAEMLEAEARILAAQAPGPRIHSGDGPAS</sequence>
<dbReference type="AlphaFoldDB" id="A0A5B9WBQ8"/>
<dbReference type="PIRSF" id="PIRSF020736">
    <property type="entry name" value="MiaE"/>
    <property type="match status" value="1"/>
</dbReference>
<dbReference type="InterPro" id="IPR009078">
    <property type="entry name" value="Ferritin-like_SF"/>
</dbReference>
<dbReference type="EMBL" id="CP042997">
    <property type="protein sequence ID" value="QEH37704.1"/>
    <property type="molecule type" value="Genomic_DNA"/>
</dbReference>
<dbReference type="Gene3D" id="1.20.1260.10">
    <property type="match status" value="1"/>
</dbReference>
<dbReference type="SUPFAM" id="SSF47240">
    <property type="entry name" value="Ferritin-like"/>
    <property type="match status" value="1"/>
</dbReference>
<protein>
    <submittedName>
        <fullName evidence="1">tRNA-(MS[2]IO[6]A)-hydroxylase (MiaE)</fullName>
    </submittedName>
</protein>
<dbReference type="GO" id="GO:0006400">
    <property type="term" value="P:tRNA modification"/>
    <property type="evidence" value="ECO:0007669"/>
    <property type="project" value="InterPro"/>
</dbReference>
<accession>A0A5B9WBQ8</accession>
<reference evidence="1 2" key="1">
    <citation type="submission" date="2019-08" db="EMBL/GenBank/DDBJ databases">
        <title>Deep-cultivation of Planctomycetes and their phenomic and genomic characterization uncovers novel biology.</title>
        <authorList>
            <person name="Wiegand S."/>
            <person name="Jogler M."/>
            <person name="Boedeker C."/>
            <person name="Pinto D."/>
            <person name="Vollmers J."/>
            <person name="Rivas-Marin E."/>
            <person name="Kohn T."/>
            <person name="Peeters S.H."/>
            <person name="Heuer A."/>
            <person name="Rast P."/>
            <person name="Oberbeckmann S."/>
            <person name="Bunk B."/>
            <person name="Jeske O."/>
            <person name="Meyerdierks A."/>
            <person name="Storesund J.E."/>
            <person name="Kallscheuer N."/>
            <person name="Luecker S."/>
            <person name="Lage O.M."/>
            <person name="Pohl T."/>
            <person name="Merkel B.J."/>
            <person name="Hornburger P."/>
            <person name="Mueller R.-W."/>
            <person name="Bruemmer F."/>
            <person name="Labrenz M."/>
            <person name="Spormann A.M."/>
            <person name="Op den Camp H."/>
            <person name="Overmann J."/>
            <person name="Amann R."/>
            <person name="Jetten M.S.M."/>
            <person name="Mascher T."/>
            <person name="Medema M.H."/>
            <person name="Devos D.P."/>
            <person name="Kaster A.-K."/>
            <person name="Ovreas L."/>
            <person name="Rohde M."/>
            <person name="Galperin M.Y."/>
            <person name="Jogler C."/>
        </authorList>
    </citation>
    <scope>NUCLEOTIDE SEQUENCE [LARGE SCALE GENOMIC DNA]</scope>
    <source>
        <strain evidence="1 2">OJF2</strain>
    </source>
</reference>
<dbReference type="PANTHER" id="PTHR42637:SF1">
    <property type="entry name" value="TRNA 2-(METHYLSULFANYL)-N(6)-ISOPENTENYLADENOSINE(37) HYDROXYLASE"/>
    <property type="match status" value="1"/>
</dbReference>
<dbReference type="GO" id="GO:0045301">
    <property type="term" value="F:tRNA 2-(methylsulfanyl)-N(6)-isopentenyladenosine(37) hydroxylase activity"/>
    <property type="evidence" value="ECO:0007669"/>
    <property type="project" value="InterPro"/>
</dbReference>
<dbReference type="KEGG" id="agv:OJF2_62950"/>
<gene>
    <name evidence="1" type="ORF">OJF2_62950</name>
</gene>
<name>A0A5B9WBQ8_9BACT</name>
<dbReference type="Pfam" id="PF06175">
    <property type="entry name" value="MiaE"/>
    <property type="match status" value="1"/>
</dbReference>
<evidence type="ECO:0000313" key="1">
    <source>
        <dbReference type="EMBL" id="QEH37704.1"/>
    </source>
</evidence>
<dbReference type="InterPro" id="IPR012347">
    <property type="entry name" value="Ferritin-like"/>
</dbReference>
<evidence type="ECO:0000313" key="2">
    <source>
        <dbReference type="Proteomes" id="UP000324233"/>
    </source>
</evidence>
<dbReference type="InterPro" id="IPR010386">
    <property type="entry name" value="tRNA-Hydrxlase_MiaE"/>
</dbReference>
<organism evidence="1 2">
    <name type="scientific">Aquisphaera giovannonii</name>
    <dbReference type="NCBI Taxonomy" id="406548"/>
    <lineage>
        <taxon>Bacteria</taxon>
        <taxon>Pseudomonadati</taxon>
        <taxon>Planctomycetota</taxon>
        <taxon>Planctomycetia</taxon>
        <taxon>Isosphaerales</taxon>
        <taxon>Isosphaeraceae</taxon>
        <taxon>Aquisphaera</taxon>
    </lineage>
</organism>
<dbReference type="Proteomes" id="UP000324233">
    <property type="component" value="Chromosome"/>
</dbReference>
<proteinExistence type="predicted"/>
<keyword evidence="2" id="KW-1185">Reference proteome</keyword>
<dbReference type="PANTHER" id="PTHR42637">
    <property type="entry name" value="TRNA-(MS[2]IO[6]A)-HYDROXYLASE"/>
    <property type="match status" value="1"/>
</dbReference>